<feature type="transmembrane region" description="Helical" evidence="6">
    <location>
        <begin position="325"/>
        <end position="342"/>
    </location>
</feature>
<keyword evidence="9" id="KW-1185">Reference proteome</keyword>
<feature type="transmembrane region" description="Helical" evidence="6">
    <location>
        <begin position="492"/>
        <end position="517"/>
    </location>
</feature>
<protein>
    <recommendedName>
        <fullName evidence="7">Major facilitator superfamily (MFS) profile domain-containing protein</fullName>
    </recommendedName>
</protein>
<dbReference type="Pfam" id="PF07690">
    <property type="entry name" value="MFS_1"/>
    <property type="match status" value="1"/>
</dbReference>
<accession>A0A8X7NI75</accession>
<gene>
    <name evidence="8" type="ORF">A4X09_0g60</name>
</gene>
<dbReference type="Gene3D" id="1.20.1250.20">
    <property type="entry name" value="MFS general substrate transporter like domains"/>
    <property type="match status" value="2"/>
</dbReference>
<reference evidence="8" key="2">
    <citation type="journal article" date="2019" name="IMA Fungus">
        <title>Genome sequencing and comparison of five Tilletia species to identify candidate genes for the detection of regulated species infecting wheat.</title>
        <authorList>
            <person name="Nguyen H.D.T."/>
            <person name="Sultana T."/>
            <person name="Kesanakurti P."/>
            <person name="Hambleton S."/>
        </authorList>
    </citation>
    <scope>NUCLEOTIDE SEQUENCE</scope>
    <source>
        <strain evidence="8">DAOMC 236422</strain>
    </source>
</reference>
<feature type="region of interest" description="Disordered" evidence="5">
    <location>
        <begin position="1"/>
        <end position="46"/>
    </location>
</feature>
<evidence type="ECO:0000259" key="7">
    <source>
        <dbReference type="PROSITE" id="PS50850"/>
    </source>
</evidence>
<feature type="compositionally biased region" description="Basic and acidic residues" evidence="5">
    <location>
        <begin position="737"/>
        <end position="751"/>
    </location>
</feature>
<feature type="domain" description="Major facilitator superfamily (MFS) profile" evidence="7">
    <location>
        <begin position="87"/>
        <end position="591"/>
    </location>
</feature>
<feature type="transmembrane region" description="Helical" evidence="6">
    <location>
        <begin position="82"/>
        <end position="100"/>
    </location>
</feature>
<keyword evidence="2 6" id="KW-0812">Transmembrane</keyword>
<evidence type="ECO:0000256" key="2">
    <source>
        <dbReference type="ARBA" id="ARBA00022692"/>
    </source>
</evidence>
<dbReference type="Proteomes" id="UP000078113">
    <property type="component" value="Unassembled WGS sequence"/>
</dbReference>
<feature type="compositionally biased region" description="Low complexity" evidence="5">
    <location>
        <begin position="34"/>
        <end position="46"/>
    </location>
</feature>
<organism evidence="8 9">
    <name type="scientific">Tilletia walkeri</name>
    <dbReference type="NCBI Taxonomy" id="117179"/>
    <lineage>
        <taxon>Eukaryota</taxon>
        <taxon>Fungi</taxon>
        <taxon>Dikarya</taxon>
        <taxon>Basidiomycota</taxon>
        <taxon>Ustilaginomycotina</taxon>
        <taxon>Exobasidiomycetes</taxon>
        <taxon>Tilletiales</taxon>
        <taxon>Tilletiaceae</taxon>
        <taxon>Tilletia</taxon>
    </lineage>
</organism>
<feature type="transmembrane region" description="Helical" evidence="6">
    <location>
        <begin position="209"/>
        <end position="229"/>
    </location>
</feature>
<dbReference type="GO" id="GO:0022857">
    <property type="term" value="F:transmembrane transporter activity"/>
    <property type="evidence" value="ECO:0007669"/>
    <property type="project" value="InterPro"/>
</dbReference>
<dbReference type="PANTHER" id="PTHR23501:SF87">
    <property type="entry name" value="SIDEROPHORE IRON TRANSPORTER 2"/>
    <property type="match status" value="1"/>
</dbReference>
<dbReference type="InterPro" id="IPR036259">
    <property type="entry name" value="MFS_trans_sf"/>
</dbReference>
<feature type="compositionally biased region" description="Basic and acidic residues" evidence="5">
    <location>
        <begin position="1"/>
        <end position="11"/>
    </location>
</feature>
<feature type="compositionally biased region" description="Polar residues" evidence="5">
    <location>
        <begin position="706"/>
        <end position="715"/>
    </location>
</feature>
<evidence type="ECO:0000256" key="1">
    <source>
        <dbReference type="ARBA" id="ARBA00004141"/>
    </source>
</evidence>
<dbReference type="EMBL" id="LWDG02000001">
    <property type="protein sequence ID" value="KAE8272331.1"/>
    <property type="molecule type" value="Genomic_DNA"/>
</dbReference>
<dbReference type="InterPro" id="IPR020846">
    <property type="entry name" value="MFS_dom"/>
</dbReference>
<feature type="transmembrane region" description="Helical" evidence="6">
    <location>
        <begin position="294"/>
        <end position="313"/>
    </location>
</feature>
<evidence type="ECO:0000256" key="6">
    <source>
        <dbReference type="SAM" id="Phobius"/>
    </source>
</evidence>
<feature type="transmembrane region" description="Helical" evidence="6">
    <location>
        <begin position="430"/>
        <end position="449"/>
    </location>
</feature>
<evidence type="ECO:0000256" key="3">
    <source>
        <dbReference type="ARBA" id="ARBA00022989"/>
    </source>
</evidence>
<keyword evidence="4 6" id="KW-0472">Membrane</keyword>
<dbReference type="PROSITE" id="PS50850">
    <property type="entry name" value="MFS"/>
    <property type="match status" value="1"/>
</dbReference>
<evidence type="ECO:0000313" key="9">
    <source>
        <dbReference type="Proteomes" id="UP000078113"/>
    </source>
</evidence>
<keyword evidence="3 6" id="KW-1133">Transmembrane helix</keyword>
<name>A0A8X7NI75_9BASI</name>
<dbReference type="InterPro" id="IPR011701">
    <property type="entry name" value="MFS"/>
</dbReference>
<dbReference type="SUPFAM" id="SSF103473">
    <property type="entry name" value="MFS general substrate transporter"/>
    <property type="match status" value="1"/>
</dbReference>
<dbReference type="AlphaFoldDB" id="A0A8X7NI75"/>
<comment type="caution">
    <text evidence="8">The sequence shown here is derived from an EMBL/GenBank/DDBJ whole genome shotgun (WGS) entry which is preliminary data.</text>
</comment>
<reference evidence="8" key="1">
    <citation type="submission" date="2016-04" db="EMBL/GenBank/DDBJ databases">
        <authorList>
            <person name="Nguyen H.D."/>
            <person name="Samba Siva P."/>
            <person name="Cullis J."/>
            <person name="Levesque C.A."/>
            <person name="Hambleton S."/>
        </authorList>
    </citation>
    <scope>NUCLEOTIDE SEQUENCE</scope>
    <source>
        <strain evidence="8">DAOMC 236422</strain>
    </source>
</reference>
<comment type="subcellular location">
    <subcellularLocation>
        <location evidence="1">Membrane</location>
        <topology evidence="1">Multi-pass membrane protein</topology>
    </subcellularLocation>
</comment>
<evidence type="ECO:0000256" key="4">
    <source>
        <dbReference type="ARBA" id="ARBA00023136"/>
    </source>
</evidence>
<evidence type="ECO:0000256" key="5">
    <source>
        <dbReference type="SAM" id="MobiDB-lite"/>
    </source>
</evidence>
<evidence type="ECO:0000313" key="8">
    <source>
        <dbReference type="EMBL" id="KAE8272331.1"/>
    </source>
</evidence>
<feature type="compositionally biased region" description="Basic residues" evidence="5">
    <location>
        <begin position="600"/>
        <end position="620"/>
    </location>
</feature>
<dbReference type="GO" id="GO:0005886">
    <property type="term" value="C:plasma membrane"/>
    <property type="evidence" value="ECO:0007669"/>
    <property type="project" value="TreeGrafter"/>
</dbReference>
<feature type="transmembrane region" description="Helical" evidence="6">
    <location>
        <begin position="566"/>
        <end position="587"/>
    </location>
</feature>
<proteinExistence type="predicted"/>
<sequence length="751" mass="81247">MAGSSSRDRDGQLAPPSSRTQMRGQDPPIPHNTSSQSISSAPAAAAADLEVEHGFGNGHGDSSDSVPASSLVQRKNRSRNKYRYAVLYSAIFCIAFAISLDANTGYLYLNWACSEYGALSAFSTVSIVQQLTMAIAKPPLAKISDVFGRAQAYTFSLMLYVCGYLIVTFSSSLRSLLCGLMLVSAGITGLQTLQSIIVADTTAPRYRGLVIGLCNIPFLINFLIAGPLVDLVLRNGTWRLGYGMWIIAMPIAAAPLLVTLTIGQRHARRAGLRHRVLDESQNFAQTMRILATELDVFGIVLFSLSFALMLLPITLRGHGSSVDTGVAKLLFILGLILVGAFVRWEAFARQPLLPLRFFTNKTVVLVCLIGIADFGSFFLSWSFLSSFVQIVKGWDQTQTGWFASTQNVTSTAQGILVGLIMARNRRFKHILVWGVVIRLVGVSLMIKYRNADDPTIVLVLCQLLQGIGGGSIAIVMQVAVQIAVQRKDVASVTALELLTAEIGAAIGSALAGMLFAMDLPKQLATSLPQLSAEERNSIYSSLQVALSYPMGSPIRNGISEAWVHTMRLLCITATLFLLPALFLAMALPDLKLPERHIHRHLSSTSRHKRRSSSMSRRRRVASAPSGLHPSVHRANDGRLTSFPAGGTAKVLFSDPPSSEGPGSSGGRYQGTGTVRSYHAGTNGWDDRSATGGQQNRQRVAGLPRYSLSSDTGYSSHDSESHDELTDAEEQTDTESANGREGESLLRTPRRD</sequence>
<feature type="region of interest" description="Disordered" evidence="5">
    <location>
        <begin position="600"/>
        <end position="751"/>
    </location>
</feature>
<feature type="transmembrane region" description="Helical" evidence="6">
    <location>
        <begin position="150"/>
        <end position="167"/>
    </location>
</feature>
<feature type="transmembrane region" description="Helical" evidence="6">
    <location>
        <begin position="241"/>
        <end position="263"/>
    </location>
</feature>
<feature type="transmembrane region" description="Helical" evidence="6">
    <location>
        <begin position="455"/>
        <end position="480"/>
    </location>
</feature>
<feature type="transmembrane region" description="Helical" evidence="6">
    <location>
        <begin position="404"/>
        <end position="423"/>
    </location>
</feature>
<feature type="transmembrane region" description="Helical" evidence="6">
    <location>
        <begin position="363"/>
        <end position="384"/>
    </location>
</feature>
<dbReference type="PANTHER" id="PTHR23501">
    <property type="entry name" value="MAJOR FACILITATOR SUPERFAMILY"/>
    <property type="match status" value="1"/>
</dbReference>